<dbReference type="RefSeq" id="WP_013149372.1">
    <property type="nucleotide sequence ID" value="NC_014207.1"/>
</dbReference>
<dbReference type="InterPro" id="IPR029039">
    <property type="entry name" value="Flavoprotein-like_sf"/>
</dbReference>
<organism evidence="6 7">
    <name type="scientific">Methylotenera versatilis (strain 301)</name>
    <dbReference type="NCBI Taxonomy" id="666681"/>
    <lineage>
        <taxon>Bacteria</taxon>
        <taxon>Pseudomonadati</taxon>
        <taxon>Pseudomonadota</taxon>
        <taxon>Betaproteobacteria</taxon>
        <taxon>Nitrosomonadales</taxon>
        <taxon>Methylophilaceae</taxon>
        <taxon>Methylotenera</taxon>
    </lineage>
</organism>
<dbReference type="eggNOG" id="COG0431">
    <property type="taxonomic scope" value="Bacteria"/>
</dbReference>
<sequence>MSNKLKVVAVSGGLKLPSRTLTLVEEIVAALGAALPIDLHVIEISEIGPLFGGALNHAELPERVLNDIAAIESADLLVVASPVYRASYTGLFKHLFDFVHHEALIDVPVLLAATGGSERHALVIDHQLRPLFSFFQAHTLPIGVYASEADFTNYKVSNDLLKQRIKLSVDRALPLLKHRRIQLSEEAKHVASGS</sequence>
<protein>
    <submittedName>
        <fullName evidence="6">FMN reductase</fullName>
    </submittedName>
</protein>
<dbReference type="GO" id="GO:0016491">
    <property type="term" value="F:oxidoreductase activity"/>
    <property type="evidence" value="ECO:0007669"/>
    <property type="project" value="UniProtKB-KW"/>
</dbReference>
<dbReference type="OrthoDB" id="1643408at2"/>
<evidence type="ECO:0000256" key="1">
    <source>
        <dbReference type="ARBA" id="ARBA00005990"/>
    </source>
</evidence>
<evidence type="ECO:0000313" key="7">
    <source>
        <dbReference type="Proteomes" id="UP000000383"/>
    </source>
</evidence>
<accession>D7DP36</accession>
<gene>
    <name evidence="6" type="ordered locus">M301_2713</name>
</gene>
<dbReference type="InterPro" id="IPR019912">
    <property type="entry name" value="FMN_Rdtase_MsuE-like"/>
</dbReference>
<reference evidence="6 7" key="2">
    <citation type="journal article" date="2011" name="J. Bacteriol.">
        <title>Genomes of three methylotrophs from a single niche uncover genetic and metabolic divergence of Methylophilaceae.</title>
        <authorList>
            <person name="Lapidus A."/>
            <person name="Clum A."/>
            <person name="Labutti K."/>
            <person name="Kaluzhnaya M.G."/>
            <person name="Lim S."/>
            <person name="Beck D.A."/>
            <person name="Glavina Del Rio T."/>
            <person name="Nolan M."/>
            <person name="Mavromatis K."/>
            <person name="Huntemann M."/>
            <person name="Lucas S."/>
            <person name="Lidstrom M.E."/>
            <person name="Ivanova N."/>
            <person name="Chistoserdova L."/>
        </authorList>
    </citation>
    <scope>NUCLEOTIDE SEQUENCE [LARGE SCALE GENOMIC DNA]</scope>
    <source>
        <strain evidence="6 7">301</strain>
    </source>
</reference>
<proteinExistence type="inferred from homology"/>
<dbReference type="Gene3D" id="3.40.50.360">
    <property type="match status" value="1"/>
</dbReference>
<comment type="similarity">
    <text evidence="1">Belongs to the SsuE family.</text>
</comment>
<evidence type="ECO:0000256" key="2">
    <source>
        <dbReference type="ARBA" id="ARBA00022630"/>
    </source>
</evidence>
<evidence type="ECO:0000313" key="6">
    <source>
        <dbReference type="EMBL" id="ADI31067.1"/>
    </source>
</evidence>
<dbReference type="STRING" id="666681.M301_2713"/>
<evidence type="ECO:0000256" key="4">
    <source>
        <dbReference type="ARBA" id="ARBA00023002"/>
    </source>
</evidence>
<keyword evidence="7" id="KW-1185">Reference proteome</keyword>
<keyword evidence="4" id="KW-0560">Oxidoreductase</keyword>
<dbReference type="HOGENOM" id="CLU_055322_3_3_4"/>
<dbReference type="EMBL" id="CP002056">
    <property type="protein sequence ID" value="ADI31067.1"/>
    <property type="molecule type" value="Genomic_DNA"/>
</dbReference>
<dbReference type="Proteomes" id="UP000000383">
    <property type="component" value="Chromosome"/>
</dbReference>
<dbReference type="NCBIfam" id="TIGR03566">
    <property type="entry name" value="FMN_reduc_MsuE"/>
    <property type="match status" value="1"/>
</dbReference>
<reference evidence="7" key="1">
    <citation type="submission" date="2010-05" db="EMBL/GenBank/DDBJ databases">
        <title>Complete sequence of Methylotenera sp. 301.</title>
        <authorList>
            <person name="Lucas S."/>
            <person name="Copeland A."/>
            <person name="Lapidus A."/>
            <person name="Cheng J.-F."/>
            <person name="Bruce D."/>
            <person name="Goodwin L."/>
            <person name="Pitluck S."/>
            <person name="Clum A."/>
            <person name="Land M."/>
            <person name="Hauser L."/>
            <person name="Kyrpides N."/>
            <person name="Ivanova N."/>
            <person name="Chistoservova L."/>
            <person name="Kalyuzhnaya M."/>
            <person name="Woyke T."/>
        </authorList>
    </citation>
    <scope>NUCLEOTIDE SEQUENCE [LARGE SCALE GENOMIC DNA]</scope>
    <source>
        <strain evidence="7">301</strain>
    </source>
</reference>
<dbReference type="PANTHER" id="PTHR43408:SF2">
    <property type="entry name" value="FMN REDUCTASE (NADPH)"/>
    <property type="match status" value="1"/>
</dbReference>
<dbReference type="SUPFAM" id="SSF52218">
    <property type="entry name" value="Flavoproteins"/>
    <property type="match status" value="1"/>
</dbReference>
<keyword evidence="2" id="KW-0285">Flavoprotein</keyword>
<dbReference type="AlphaFoldDB" id="D7DP36"/>
<dbReference type="InterPro" id="IPR051814">
    <property type="entry name" value="NAD(P)H-dep_FMN_reductase"/>
</dbReference>
<dbReference type="Pfam" id="PF03358">
    <property type="entry name" value="FMN_red"/>
    <property type="match status" value="1"/>
</dbReference>
<evidence type="ECO:0000256" key="3">
    <source>
        <dbReference type="ARBA" id="ARBA00022643"/>
    </source>
</evidence>
<dbReference type="KEGG" id="meh:M301_2713"/>
<dbReference type="InterPro" id="IPR005025">
    <property type="entry name" value="FMN_Rdtase-like_dom"/>
</dbReference>
<dbReference type="PANTHER" id="PTHR43408">
    <property type="entry name" value="FMN REDUCTASE (NADPH)"/>
    <property type="match status" value="1"/>
</dbReference>
<evidence type="ECO:0000259" key="5">
    <source>
        <dbReference type="Pfam" id="PF03358"/>
    </source>
</evidence>
<name>D7DP36_METV0</name>
<feature type="domain" description="NADPH-dependent FMN reductase-like" evidence="5">
    <location>
        <begin position="6"/>
        <end position="148"/>
    </location>
</feature>
<keyword evidence="3" id="KW-0288">FMN</keyword>